<name>A0A6J4RAV3_9ACTN</name>
<feature type="region of interest" description="Disordered" evidence="1">
    <location>
        <begin position="124"/>
        <end position="147"/>
    </location>
</feature>
<organism evidence="3">
    <name type="scientific">uncultured Solirubrobacteraceae bacterium</name>
    <dbReference type="NCBI Taxonomy" id="1162706"/>
    <lineage>
        <taxon>Bacteria</taxon>
        <taxon>Bacillati</taxon>
        <taxon>Actinomycetota</taxon>
        <taxon>Thermoleophilia</taxon>
        <taxon>Solirubrobacterales</taxon>
        <taxon>Solirubrobacteraceae</taxon>
        <taxon>environmental samples</taxon>
    </lineage>
</organism>
<evidence type="ECO:0000313" key="3">
    <source>
        <dbReference type="EMBL" id="CAA9465108.1"/>
    </source>
</evidence>
<evidence type="ECO:0000256" key="1">
    <source>
        <dbReference type="SAM" id="MobiDB-lite"/>
    </source>
</evidence>
<keyword evidence="2" id="KW-0732">Signal</keyword>
<feature type="non-terminal residue" evidence="3">
    <location>
        <position position="547"/>
    </location>
</feature>
<gene>
    <name evidence="3" type="ORF">AVDCRST_MAG65-202</name>
</gene>
<accession>A0A6J4RAV3</accession>
<dbReference type="EMBL" id="CADCVL010000038">
    <property type="protein sequence ID" value="CAA9465108.1"/>
    <property type="molecule type" value="Genomic_DNA"/>
</dbReference>
<dbReference type="AlphaFoldDB" id="A0A6J4RAV3"/>
<protein>
    <submittedName>
        <fullName evidence="3">Uncharacterized protein</fullName>
    </submittedName>
</protein>
<sequence length="547" mass="58958">MTPASDLRNSRSVALLPRLLALILVSAAALLAPADDSVAQDATAPATGFTDGGYLAYADRMQALMEDSWDETEGLYRAGDGSGPMVNANMLLSHSVAAVKGHQGSSRQDERARRIAGRLLVSPPFVEQPSDGPPGAQSLAHAPGWVNSVSNPQGSQHLVFDADVVDGLLHAWRAREALGLPPETVALIVDRISRTTHGAFWRFPALRLNQINWYALMYAATAEVTGDPSLLRGDLRAQLMRFTQAPRSTRERAGNFGAGMRFHYLPGRPAERRLNVDSAEYANIVFSAGRFYEQARAAGMPPLPRRNARLLRRWGIRMLSGYWTHAGYLNWDTGLGFHRWHQTKKIGLAQQALLALAATEWLQSDSSQGAWAKWIFDRGLLTFEEWSRRAGGVPPAVSFGVVRQPQGLSSARLGVARIQANAARAVASGLGSVPASRPPALYSFDPDVGRLAVTTPAYNTAVVAVNQDAFPYGGVELARLFDSNQEVAANLGGRPPAAFSLTTRSARGRPLARSQSGRSRVDPAVTPVELLRAPRGAGRTARAPAGK</sequence>
<proteinExistence type="predicted"/>
<evidence type="ECO:0000256" key="2">
    <source>
        <dbReference type="SAM" id="SignalP"/>
    </source>
</evidence>
<reference evidence="3" key="1">
    <citation type="submission" date="2020-02" db="EMBL/GenBank/DDBJ databases">
        <authorList>
            <person name="Meier V. D."/>
        </authorList>
    </citation>
    <scope>NUCLEOTIDE SEQUENCE</scope>
    <source>
        <strain evidence="3">AVDCRST_MAG65</strain>
    </source>
</reference>
<feature type="signal peptide" evidence="2">
    <location>
        <begin position="1"/>
        <end position="34"/>
    </location>
</feature>
<feature type="chain" id="PRO_5038518360" evidence="2">
    <location>
        <begin position="35"/>
        <end position="547"/>
    </location>
</feature>
<feature type="region of interest" description="Disordered" evidence="1">
    <location>
        <begin position="505"/>
        <end position="526"/>
    </location>
</feature>